<evidence type="ECO:0000313" key="4">
    <source>
        <dbReference type="EMBL" id="SEW19662.1"/>
    </source>
</evidence>
<dbReference type="InterPro" id="IPR039697">
    <property type="entry name" value="Alcohol_dehydrogenase_Fe"/>
</dbReference>
<dbReference type="PANTHER" id="PTHR11496">
    <property type="entry name" value="ALCOHOL DEHYDROGENASE"/>
    <property type="match status" value="1"/>
</dbReference>
<evidence type="ECO:0000259" key="3">
    <source>
        <dbReference type="Pfam" id="PF25137"/>
    </source>
</evidence>
<evidence type="ECO:0000313" key="5">
    <source>
        <dbReference type="Proteomes" id="UP000198518"/>
    </source>
</evidence>
<protein>
    <submittedName>
        <fullName evidence="4">Alcohol dehydrogenase, class IV</fullName>
    </submittedName>
</protein>
<evidence type="ECO:0000256" key="1">
    <source>
        <dbReference type="ARBA" id="ARBA00023002"/>
    </source>
</evidence>
<evidence type="ECO:0000259" key="2">
    <source>
        <dbReference type="Pfam" id="PF00465"/>
    </source>
</evidence>
<dbReference type="GO" id="GO:0004022">
    <property type="term" value="F:alcohol dehydrogenase (NAD+) activity"/>
    <property type="evidence" value="ECO:0007669"/>
    <property type="project" value="TreeGrafter"/>
</dbReference>
<dbReference type="RefSeq" id="WP_089669340.1">
    <property type="nucleotide sequence ID" value="NZ_FOJA01000001.1"/>
</dbReference>
<dbReference type="Gene3D" id="1.20.1090.10">
    <property type="entry name" value="Dehydroquinate synthase-like - alpha domain"/>
    <property type="match status" value="1"/>
</dbReference>
<dbReference type="Pfam" id="PF25137">
    <property type="entry name" value="ADH_Fe_C"/>
    <property type="match status" value="1"/>
</dbReference>
<dbReference type="STRING" id="355548.SAMN04487945_2099"/>
<keyword evidence="1" id="KW-0560">Oxidoreductase</keyword>
<dbReference type="Gene3D" id="3.40.50.1970">
    <property type="match status" value="1"/>
</dbReference>
<dbReference type="EMBL" id="FOJA01000001">
    <property type="protein sequence ID" value="SEW19662.1"/>
    <property type="molecule type" value="Genomic_DNA"/>
</dbReference>
<accession>A0A1I0PYW4</accession>
<dbReference type="Proteomes" id="UP000198518">
    <property type="component" value="Unassembled WGS sequence"/>
</dbReference>
<proteinExistence type="predicted"/>
<feature type="domain" description="Fe-containing alcohol dehydrogenase-like C-terminal" evidence="3">
    <location>
        <begin position="212"/>
        <end position="405"/>
    </location>
</feature>
<keyword evidence="5" id="KW-1185">Reference proteome</keyword>
<dbReference type="CDD" id="cd14866">
    <property type="entry name" value="Fe-ADH-like"/>
    <property type="match status" value="1"/>
</dbReference>
<gene>
    <name evidence="4" type="ORF">SAMN04487945_2099</name>
</gene>
<organism evidence="4 5">
    <name type="scientific">Halobacterium jilantaiense</name>
    <dbReference type="NCBI Taxonomy" id="355548"/>
    <lineage>
        <taxon>Archaea</taxon>
        <taxon>Methanobacteriati</taxon>
        <taxon>Methanobacteriota</taxon>
        <taxon>Stenosarchaea group</taxon>
        <taxon>Halobacteria</taxon>
        <taxon>Halobacteriales</taxon>
        <taxon>Halobacteriaceae</taxon>
        <taxon>Halobacterium</taxon>
    </lineage>
</organism>
<dbReference type="InterPro" id="IPR001670">
    <property type="entry name" value="ADH_Fe/GldA"/>
</dbReference>
<reference evidence="4 5" key="1">
    <citation type="submission" date="2016-10" db="EMBL/GenBank/DDBJ databases">
        <authorList>
            <person name="de Groot N.N."/>
        </authorList>
    </citation>
    <scope>NUCLEOTIDE SEQUENCE [LARGE SCALE GENOMIC DNA]</scope>
    <source>
        <strain evidence="4 5">CGMCC 1.5337</strain>
    </source>
</reference>
<dbReference type="OrthoDB" id="57329at2157"/>
<dbReference type="GO" id="GO:0046872">
    <property type="term" value="F:metal ion binding"/>
    <property type="evidence" value="ECO:0007669"/>
    <property type="project" value="InterPro"/>
</dbReference>
<name>A0A1I0PYW4_9EURY</name>
<sequence>MDATADDRAGDPFRFDYESPVLRFGAGSTRDLGDELAAHGLDSALVVTGSTVGSTAAVMDPVREGLGDRLAGVFAETTPDKRLATAFDAADRLAETGADALVAVGGGSSIDVAKVASALAASEEPRESVFRAFDDTGTIPVPDGDLPPVVAVPTTLAGADVSQVAGITAGPGSGFVDEESGGGVGDRRLLPAAVVADPELAATTPESVLAGSAMNGFDKGIETLYAANATPVTDATASRGLGLLADGLRELGATGPTPETMEPVLEGLLLVQYGISRPDGSTLSLIHAFGHGLTRTGTLQQGVAHAIVAPHVLDYLFGEVDGRRDLLAEALGVGDTDDPAAAVVEEVEAVRDSLGLPSRLRDVDGPEPTDFRAIAEATVADAFVANAPTDLDVTTEDAEAVLDAAW</sequence>
<dbReference type="PANTHER" id="PTHR11496:SF83">
    <property type="entry name" value="HYDROXYACID-OXOACID TRANSHYDROGENASE, MITOCHONDRIAL"/>
    <property type="match status" value="1"/>
</dbReference>
<feature type="domain" description="Alcohol dehydrogenase iron-type/glycerol dehydrogenase GldA" evidence="2">
    <location>
        <begin position="22"/>
        <end position="198"/>
    </location>
</feature>
<dbReference type="InterPro" id="IPR056798">
    <property type="entry name" value="ADH_Fe_C"/>
</dbReference>
<dbReference type="AlphaFoldDB" id="A0A1I0PYW4"/>
<dbReference type="SUPFAM" id="SSF56796">
    <property type="entry name" value="Dehydroquinate synthase-like"/>
    <property type="match status" value="1"/>
</dbReference>
<dbReference type="Pfam" id="PF00465">
    <property type="entry name" value="Fe-ADH"/>
    <property type="match status" value="1"/>
</dbReference>